<keyword evidence="2" id="KW-0677">Repeat</keyword>
<evidence type="ECO:0000256" key="3">
    <source>
        <dbReference type="SAM" id="SignalP"/>
    </source>
</evidence>
<dbReference type="Pfam" id="PF18805">
    <property type="entry name" value="LRR_10"/>
    <property type="match status" value="1"/>
</dbReference>
<dbReference type="InterPro" id="IPR050216">
    <property type="entry name" value="LRR_domain-containing"/>
</dbReference>
<dbReference type="InterPro" id="IPR041403">
    <property type="entry name" value="DUF4458_prot_LRR"/>
</dbReference>
<evidence type="ECO:0000313" key="8">
    <source>
        <dbReference type="Proteomes" id="UP000440198"/>
    </source>
</evidence>
<evidence type="ECO:0000313" key="5">
    <source>
        <dbReference type="EMBL" id="KAA5232303.1"/>
    </source>
</evidence>
<name>A0A7J4YSV1_9BACE</name>
<dbReference type="PROSITE" id="PS51450">
    <property type="entry name" value="LRR"/>
    <property type="match status" value="2"/>
</dbReference>
<feature type="signal peptide" evidence="3">
    <location>
        <begin position="1"/>
        <end position="22"/>
    </location>
</feature>
<feature type="domain" description="DUF4458" evidence="4">
    <location>
        <begin position="39"/>
        <end position="147"/>
    </location>
</feature>
<dbReference type="EMBL" id="VWAG01000002">
    <property type="protein sequence ID" value="KAA5260040.1"/>
    <property type="molecule type" value="Genomic_DNA"/>
</dbReference>
<dbReference type="InterPro" id="IPR038711">
    <property type="entry name" value="LRR_N_sf"/>
</dbReference>
<dbReference type="AlphaFoldDB" id="A0A7J4YSV1"/>
<dbReference type="Proteomes" id="UP000440198">
    <property type="component" value="Unassembled WGS sequence"/>
</dbReference>
<evidence type="ECO:0000259" key="4">
    <source>
        <dbReference type="Pfam" id="PF14660"/>
    </source>
</evidence>
<protein>
    <submittedName>
        <fullName evidence="5">DUF4458 domain-containing protein</fullName>
    </submittedName>
</protein>
<dbReference type="InterPro" id="IPR032675">
    <property type="entry name" value="LRR_dom_sf"/>
</dbReference>
<keyword evidence="3" id="KW-0732">Signal</keyword>
<dbReference type="InterPro" id="IPR027899">
    <property type="entry name" value="DUF4458"/>
</dbReference>
<dbReference type="PROSITE" id="PS51257">
    <property type="entry name" value="PROKAR_LIPOPROTEIN"/>
    <property type="match status" value="1"/>
</dbReference>
<dbReference type="EMBL" id="VWAK01000003">
    <property type="protein sequence ID" value="KAA5232303.1"/>
    <property type="molecule type" value="Genomic_DNA"/>
</dbReference>
<dbReference type="RefSeq" id="WP_007754465.1">
    <property type="nucleotide sequence ID" value="NZ_JADOZO010000050.1"/>
</dbReference>
<accession>A0A7J4YSV1</accession>
<evidence type="ECO:0000256" key="1">
    <source>
        <dbReference type="ARBA" id="ARBA00022614"/>
    </source>
</evidence>
<evidence type="ECO:0000256" key="2">
    <source>
        <dbReference type="ARBA" id="ARBA00022737"/>
    </source>
</evidence>
<dbReference type="Gene3D" id="3.80.10.10">
    <property type="entry name" value="Ribonuclease Inhibitor"/>
    <property type="match status" value="1"/>
</dbReference>
<gene>
    <name evidence="6" type="ORF">F2Z09_02025</name>
    <name evidence="5" type="ORF">F2Z22_02800</name>
</gene>
<proteinExistence type="predicted"/>
<keyword evidence="8" id="KW-1185">Reference proteome</keyword>
<evidence type="ECO:0000313" key="7">
    <source>
        <dbReference type="Proteomes" id="UP000421791"/>
    </source>
</evidence>
<dbReference type="GO" id="GO:0005737">
    <property type="term" value="C:cytoplasm"/>
    <property type="evidence" value="ECO:0007669"/>
    <property type="project" value="TreeGrafter"/>
</dbReference>
<feature type="chain" id="PRO_5044658670" evidence="3">
    <location>
        <begin position="23"/>
        <end position="902"/>
    </location>
</feature>
<dbReference type="PANTHER" id="PTHR48051:SF1">
    <property type="entry name" value="RAS SUPPRESSOR PROTEIN 1"/>
    <property type="match status" value="1"/>
</dbReference>
<keyword evidence="1" id="KW-0433">Leucine-rich repeat</keyword>
<dbReference type="PANTHER" id="PTHR48051">
    <property type="match status" value="1"/>
</dbReference>
<feature type="domain" description="DUF4458" evidence="4">
    <location>
        <begin position="160"/>
        <end position="282"/>
    </location>
</feature>
<comment type="caution">
    <text evidence="5">The sequence shown here is derived from an EMBL/GenBank/DDBJ whole genome shotgun (WGS) entry which is preliminary data.</text>
</comment>
<dbReference type="Proteomes" id="UP000421791">
    <property type="component" value="Unassembled WGS sequence"/>
</dbReference>
<reference evidence="7 8" key="1">
    <citation type="journal article" date="2019" name="Nat. Med.">
        <title>A library of human gut bacterial isolates paired with longitudinal multiomics data enables mechanistic microbiome research.</title>
        <authorList>
            <person name="Poyet M."/>
            <person name="Groussin M."/>
            <person name="Gibbons S.M."/>
            <person name="Avila-Pacheco J."/>
            <person name="Jiang X."/>
            <person name="Kearney S.M."/>
            <person name="Perrotta A.R."/>
            <person name="Berdy B."/>
            <person name="Zhao S."/>
            <person name="Lieberman T.D."/>
            <person name="Swanson P.K."/>
            <person name="Smith M."/>
            <person name="Roesemann S."/>
            <person name="Alexander J.E."/>
            <person name="Rich S.A."/>
            <person name="Livny J."/>
            <person name="Vlamakis H."/>
            <person name="Clish C."/>
            <person name="Bullock K."/>
            <person name="Deik A."/>
            <person name="Scott J."/>
            <person name="Pierce K.A."/>
            <person name="Xavier R.J."/>
            <person name="Alm E.J."/>
        </authorList>
    </citation>
    <scope>NUCLEOTIDE SEQUENCE [LARGE SCALE GENOMIC DNA]</scope>
    <source>
        <strain evidence="6 8">BIOML-A2</strain>
        <strain evidence="5 7">BIOML-A6</strain>
    </source>
</reference>
<sequence>MNKKLYSILFFVPLIVCLLAMTVVTGCSDDDEPLQSTYGYVQFRLLKSASMDKGTTTRAVTDKLDKLNDAQKVKVVMQYNGSTITQTLLLNAYNAENAEFGLRSDKLKLLTGTYTVIGYYLYDKLDNVLYAGPAGENNAFAIVSDGLHTQNLSVDAVARGMVTFKLVKDFVKTRATGEEAYPLSNILAIDITVKNLFTQELTTIKSIRVKYVEDFTDKPAEDYVDADRNQETSYMECDTVAWLKAGTYQISSYTTYSDKKAKNVLEVATVQTSKSFVVKDNEVTKDAEVPVRLDETAEYIKDYIALKAIWTKMDGQNWKYYGESSPMGANWNFNKDIDLWGNQPGVQLLDNGRVALLSLAGFGAKGVVPDEIGQLTELRILSLGTHDEKLGGRLFDNYSVNMSEEQRKAMRMDYDTKFLSKDAREDLSGILRKGINDNPKMKPIKSSRISTKDVQFGVLTNGITGVSKALMRLTKLEQFFIANSPIRSDGFFVEVKPDSPYYEEQDEWKWEDMTTLTDIEIYNCPNLETLPVKMLKNLPELVSLNVARNPGIYAEDRDVLKENWEEIIGDDSKCADKIQLLYLGYNKLKEFPEYDLLKKMKKLSLLDCTNNEIETLHPFGKEVKLMKVYLDNNKITKIPSVEEDNGLKYFFGWNDVENFSCSNNLLTEVPNIFNAKSDFVMGTVDFSNNLIDKFEDGEDHRGINASTVNLHHNKFKVFPKLLFEKESPMQTLNLSSNGMTTIPKGALKGKTSLEYLTSLDLTYNKLSSLTDDFYVINMPVLYGLDLSYNQFSKFPTQPLSINYLVVFGIRHQRDDNGNRTLREWPTGLYKNPSLKAFYIGSNDLRKIDDTISPTILMFEIKDNPNISIDISDVCPYIKAGRYTLVYDKSQDIRGCDALDLGK</sequence>
<evidence type="ECO:0000313" key="6">
    <source>
        <dbReference type="EMBL" id="KAA5260040.1"/>
    </source>
</evidence>
<dbReference type="GeneID" id="92988050"/>
<dbReference type="InterPro" id="IPR001611">
    <property type="entry name" value="Leu-rich_rpt"/>
</dbReference>
<dbReference type="SUPFAM" id="SSF52058">
    <property type="entry name" value="L domain-like"/>
    <property type="match status" value="1"/>
</dbReference>
<organism evidence="5 7">
    <name type="scientific">Bacteroides finegoldii</name>
    <dbReference type="NCBI Taxonomy" id="338188"/>
    <lineage>
        <taxon>Bacteria</taxon>
        <taxon>Pseudomonadati</taxon>
        <taxon>Bacteroidota</taxon>
        <taxon>Bacteroidia</taxon>
        <taxon>Bacteroidales</taxon>
        <taxon>Bacteroidaceae</taxon>
        <taxon>Bacteroides</taxon>
    </lineage>
</organism>
<dbReference type="Gene3D" id="2.60.40.3540">
    <property type="entry name" value="Domain of unknown function DUF4458"/>
    <property type="match status" value="2"/>
</dbReference>
<dbReference type="Pfam" id="PF14660">
    <property type="entry name" value="DUF4458"/>
    <property type="match status" value="2"/>
</dbReference>